<keyword evidence="3" id="KW-1185">Reference proteome</keyword>
<accession>A0A090KRE3</accession>
<reference evidence="2 3" key="1">
    <citation type="submission" date="2014-07" db="EMBL/GenBank/DDBJ databases">
        <authorList>
            <person name="Wibberg Daniel"/>
        </authorList>
    </citation>
    <scope>NUCLEOTIDE SEQUENCE [LARGE SCALE GENOMIC DNA]</scope>
</reference>
<feature type="domain" description="GST N-terminal" evidence="1">
    <location>
        <begin position="2"/>
        <end position="85"/>
    </location>
</feature>
<dbReference type="PROSITE" id="PS51354">
    <property type="entry name" value="GLUTAREDOXIN_2"/>
    <property type="match status" value="1"/>
</dbReference>
<proteinExistence type="predicted"/>
<dbReference type="PANTHER" id="PTHR34386:SF1">
    <property type="entry name" value="GLUTAREDOXIN-LIKE PROTEIN NRDH"/>
    <property type="match status" value="1"/>
</dbReference>
<evidence type="ECO:0000313" key="3">
    <source>
        <dbReference type="Proteomes" id="UP000040576"/>
    </source>
</evidence>
<dbReference type="InterPro" id="IPR002109">
    <property type="entry name" value="Glutaredoxin"/>
</dbReference>
<dbReference type="CDD" id="cd02976">
    <property type="entry name" value="NrdH"/>
    <property type="match status" value="1"/>
</dbReference>
<dbReference type="AlphaFoldDB" id="A0A090KRE3"/>
<protein>
    <recommendedName>
        <fullName evidence="1">GST N-terminal domain-containing protein</fullName>
    </recommendedName>
</protein>
<dbReference type="Pfam" id="PF00462">
    <property type="entry name" value="Glutaredoxin"/>
    <property type="match status" value="1"/>
</dbReference>
<name>A0A090KRE3_9BACI</name>
<dbReference type="InterPro" id="IPR004045">
    <property type="entry name" value="Glutathione_S-Trfase_N"/>
</dbReference>
<evidence type="ECO:0000313" key="2">
    <source>
        <dbReference type="EMBL" id="CEE01244.1"/>
    </source>
</evidence>
<gene>
    <name evidence="2" type="ORF">BT1A1_1415</name>
</gene>
<dbReference type="Proteomes" id="UP000040576">
    <property type="component" value="Unassembled WGS sequence"/>
</dbReference>
<dbReference type="GO" id="GO:0045454">
    <property type="term" value="P:cell redox homeostasis"/>
    <property type="evidence" value="ECO:0007669"/>
    <property type="project" value="TreeGrafter"/>
</dbReference>
<dbReference type="PROSITE" id="PS50404">
    <property type="entry name" value="GST_NTER"/>
    <property type="match status" value="1"/>
</dbReference>
<dbReference type="SUPFAM" id="SSF52833">
    <property type="entry name" value="Thioredoxin-like"/>
    <property type="match status" value="1"/>
</dbReference>
<dbReference type="PANTHER" id="PTHR34386">
    <property type="entry name" value="GLUTAREDOXIN"/>
    <property type="match status" value="1"/>
</dbReference>
<organism evidence="2 3">
    <name type="scientific">Caldibacillus thermoamylovorans</name>
    <dbReference type="NCBI Taxonomy" id="35841"/>
    <lineage>
        <taxon>Bacteria</taxon>
        <taxon>Bacillati</taxon>
        <taxon>Bacillota</taxon>
        <taxon>Bacilli</taxon>
        <taxon>Bacillales</taxon>
        <taxon>Bacillaceae</taxon>
        <taxon>Caldibacillus</taxon>
    </lineage>
</organism>
<evidence type="ECO:0000259" key="1">
    <source>
        <dbReference type="PROSITE" id="PS50404"/>
    </source>
</evidence>
<dbReference type="EMBL" id="CCRF01000044">
    <property type="protein sequence ID" value="CEE01244.1"/>
    <property type="molecule type" value="Genomic_DNA"/>
</dbReference>
<dbReference type="GO" id="GO:0009055">
    <property type="term" value="F:electron transfer activity"/>
    <property type="evidence" value="ECO:0007669"/>
    <property type="project" value="TreeGrafter"/>
</dbReference>
<dbReference type="RefSeq" id="WP_034769462.1">
    <property type="nucleotide sequence ID" value="NZ_CCRF01000044.1"/>
</dbReference>
<dbReference type="InterPro" id="IPR036249">
    <property type="entry name" value="Thioredoxin-like_sf"/>
</dbReference>
<sequence>MKPIILYSQPDCPPCEITKKYLQEKGIPYIEKNVKEDREAKNELVKKFKSYSTPTVVIGEKVFSGFRINEIEAELSKRFLNQSRC</sequence>
<dbReference type="InterPro" id="IPR051548">
    <property type="entry name" value="Grx-like_ET"/>
</dbReference>
<dbReference type="Gene3D" id="3.40.30.10">
    <property type="entry name" value="Glutaredoxin"/>
    <property type="match status" value="1"/>
</dbReference>